<evidence type="ECO:0000256" key="2">
    <source>
        <dbReference type="SAM" id="MobiDB-lite"/>
    </source>
</evidence>
<proteinExistence type="predicted"/>
<dbReference type="PANTHER" id="PTHR20946">
    <property type="entry name" value="SANT AND BTB DOMAIN REGULATOR OF CLASS SWITCH RECOMBINATION"/>
    <property type="match status" value="1"/>
</dbReference>
<dbReference type="AlphaFoldDB" id="D2V0Q4"/>
<accession>D2V0Q4</accession>
<dbReference type="VEuPathDB" id="AmoebaDB:NAEGRDRAFT_62377"/>
<protein>
    <submittedName>
        <fullName evidence="4">Predicted protein</fullName>
    </submittedName>
</protein>
<organism evidence="5">
    <name type="scientific">Naegleria gruberi</name>
    <name type="common">Amoeba</name>
    <dbReference type="NCBI Taxonomy" id="5762"/>
    <lineage>
        <taxon>Eukaryota</taxon>
        <taxon>Discoba</taxon>
        <taxon>Heterolobosea</taxon>
        <taxon>Tetramitia</taxon>
        <taxon>Eutetramitia</taxon>
        <taxon>Vahlkampfiidae</taxon>
        <taxon>Naegleria</taxon>
    </lineage>
</organism>
<dbReference type="KEGG" id="ngr:NAEGRDRAFT_62377"/>
<dbReference type="PANTHER" id="PTHR20946:SF0">
    <property type="entry name" value="SANT AND BTB DOMAIN REGULATOR OF CLASS SWITCH RECOMBINATION"/>
    <property type="match status" value="1"/>
</dbReference>
<feature type="region of interest" description="Disordered" evidence="2">
    <location>
        <begin position="568"/>
        <end position="658"/>
    </location>
</feature>
<dbReference type="eggNOG" id="ENOG502QRE4">
    <property type="taxonomic scope" value="Eukaryota"/>
</dbReference>
<gene>
    <name evidence="4" type="ORF">NAEGRDRAFT_62377</name>
</gene>
<dbReference type="GeneID" id="8852278"/>
<evidence type="ECO:0000313" key="4">
    <source>
        <dbReference type="EMBL" id="EFC49767.1"/>
    </source>
</evidence>
<evidence type="ECO:0000313" key="5">
    <source>
        <dbReference type="Proteomes" id="UP000006671"/>
    </source>
</evidence>
<name>D2V0Q4_NAEGR</name>
<feature type="domain" description="SANT and BTB" evidence="3">
    <location>
        <begin position="176"/>
        <end position="271"/>
    </location>
</feature>
<reference evidence="4 5" key="1">
    <citation type="journal article" date="2010" name="Cell">
        <title>The genome of Naegleria gruberi illuminates early eukaryotic versatility.</title>
        <authorList>
            <person name="Fritz-Laylin L.K."/>
            <person name="Prochnik S.E."/>
            <person name="Ginger M.L."/>
            <person name="Dacks J.B."/>
            <person name="Carpenter M.L."/>
            <person name="Field M.C."/>
            <person name="Kuo A."/>
            <person name="Paredez A."/>
            <person name="Chapman J."/>
            <person name="Pham J."/>
            <person name="Shu S."/>
            <person name="Neupane R."/>
            <person name="Cipriano M."/>
            <person name="Mancuso J."/>
            <person name="Tu H."/>
            <person name="Salamov A."/>
            <person name="Lindquist E."/>
            <person name="Shapiro H."/>
            <person name="Lucas S."/>
            <person name="Grigoriev I.V."/>
            <person name="Cande W.Z."/>
            <person name="Fulton C."/>
            <person name="Rokhsar D.S."/>
            <person name="Dawson S.C."/>
        </authorList>
    </citation>
    <scope>NUCLEOTIDE SEQUENCE [LARGE SCALE GENOMIC DNA]</scope>
    <source>
        <strain evidence="4 5">NEG-M</strain>
    </source>
</reference>
<dbReference type="Gene3D" id="3.30.710.10">
    <property type="entry name" value="Potassium Channel Kv1.1, Chain A"/>
    <property type="match status" value="1"/>
</dbReference>
<dbReference type="OrthoDB" id="550012at2759"/>
<keyword evidence="5" id="KW-1185">Reference proteome</keyword>
<keyword evidence="1" id="KW-0175">Coiled coil</keyword>
<feature type="compositionally biased region" description="Polar residues" evidence="2">
    <location>
        <begin position="124"/>
        <end position="164"/>
    </location>
</feature>
<dbReference type="Proteomes" id="UP000006671">
    <property type="component" value="Unassembled WGS sequence"/>
</dbReference>
<dbReference type="InterPro" id="IPR011333">
    <property type="entry name" value="SKP1/BTB/POZ_sf"/>
</dbReference>
<evidence type="ECO:0000259" key="3">
    <source>
        <dbReference type="Pfam" id="PF11822"/>
    </source>
</evidence>
<dbReference type="EMBL" id="GG738847">
    <property type="protein sequence ID" value="EFC49767.1"/>
    <property type="molecule type" value="Genomic_DNA"/>
</dbReference>
<dbReference type="Pfam" id="PF11822">
    <property type="entry name" value="BTB_SANBR"/>
    <property type="match status" value="1"/>
</dbReference>
<dbReference type="InterPro" id="IPR021777">
    <property type="entry name" value="SANBR_BTB"/>
</dbReference>
<dbReference type="RefSeq" id="XP_002682511.1">
    <property type="nucleotide sequence ID" value="XM_002682465.1"/>
</dbReference>
<feature type="compositionally biased region" description="Basic and acidic residues" evidence="2">
    <location>
        <begin position="572"/>
        <end position="584"/>
    </location>
</feature>
<feature type="compositionally biased region" description="Polar residues" evidence="2">
    <location>
        <begin position="649"/>
        <end position="658"/>
    </location>
</feature>
<feature type="compositionally biased region" description="Basic and acidic residues" evidence="2">
    <location>
        <begin position="591"/>
        <end position="609"/>
    </location>
</feature>
<dbReference type="InterPro" id="IPR045902">
    <property type="entry name" value="SANBR-like"/>
</dbReference>
<feature type="region of interest" description="Disordered" evidence="2">
    <location>
        <begin position="124"/>
        <end position="168"/>
    </location>
</feature>
<dbReference type="OMA" id="RINTHIE"/>
<evidence type="ECO:0000256" key="1">
    <source>
        <dbReference type="SAM" id="Coils"/>
    </source>
</evidence>
<dbReference type="InParanoid" id="D2V0Q4"/>
<sequence>MFNGFSSFRQDLSSIKGPTATTTTATPEGGDYNLYVSAQRFPIQSNGGMKPLEVNTKKKPQGTTMIKGKSIVDSRQGYYISQDFDTGSVIYDNAPSVASSVDNAMTKSTSSSIGEVMYPEHLMQSSYQPSPTNSYQQSIQGSFQQPSSLSPTGYQNYQTQSTEYKSPRKKNVDEITIHVHDDANKVNKDFVCNRDLLMNEMKYFKYYLLQPKAKNEEIDISVHCDVNIFQWLMDYIKKDPLSAPKLEVNWAISILISSHFLEMDSLVERTLDYVRDHIDSILKLPIDLDCIQHDLLERLSLRFKDYELDDVKDKKDKILSKLFMKKLEDLLEDEEFTIYKCQHCQTMFTKSQYEWMVCNSEKAKIQVDFHGRAISRHTVDKIWNIDGYLYKLKKSGMSWRDIYWRCWSLVHSYFCSKCRQNFVAAEYGHCTYHKKEARFDKGTIVGEHPCCGAKALKFNSGILVQKGCCSKNHTIVEYQDQDLAVVDKSLNALFSKHADVLIPFIGVGDSESSQKTEVEDEVDDIELLKLKIRKEETEDEDEDEREDSIDLFTERSCKYKIFDDFNGGNRTALEKSEPTEEKKKVNSKRFHSMDIQRNIDRENIDDIIKTLRKCRKRAEEPQSSSKPKQTPKKKAPAKSATPLRGKKPPTTSTTVKRK</sequence>
<feature type="coiled-coil region" evidence="1">
    <location>
        <begin position="518"/>
        <end position="547"/>
    </location>
</feature>